<protein>
    <submittedName>
        <fullName evidence="1">Uncharacterized protein</fullName>
    </submittedName>
</protein>
<evidence type="ECO:0000313" key="1">
    <source>
        <dbReference type="EnsemblMetazoa" id="CJA39446.1"/>
    </source>
</evidence>
<reference evidence="2" key="1">
    <citation type="submission" date="2010-08" db="EMBL/GenBank/DDBJ databases">
        <authorList>
            <consortium name="Caenorhabditis japonica Sequencing Consortium"/>
            <person name="Wilson R.K."/>
        </authorList>
    </citation>
    <scope>NUCLEOTIDE SEQUENCE [LARGE SCALE GENOMIC DNA]</scope>
    <source>
        <strain evidence="2">DF5081</strain>
    </source>
</reference>
<reference evidence="1" key="2">
    <citation type="submission" date="2022-06" db="UniProtKB">
        <authorList>
            <consortium name="EnsemblMetazoa"/>
        </authorList>
    </citation>
    <scope>IDENTIFICATION</scope>
    <source>
        <strain evidence="1">DF5081</strain>
    </source>
</reference>
<organism evidence="1 2">
    <name type="scientific">Caenorhabditis japonica</name>
    <dbReference type="NCBI Taxonomy" id="281687"/>
    <lineage>
        <taxon>Eukaryota</taxon>
        <taxon>Metazoa</taxon>
        <taxon>Ecdysozoa</taxon>
        <taxon>Nematoda</taxon>
        <taxon>Chromadorea</taxon>
        <taxon>Rhabditida</taxon>
        <taxon>Rhabditina</taxon>
        <taxon>Rhabditomorpha</taxon>
        <taxon>Rhabditoidea</taxon>
        <taxon>Rhabditidae</taxon>
        <taxon>Peloderinae</taxon>
        <taxon>Caenorhabditis</taxon>
    </lineage>
</organism>
<evidence type="ECO:0000313" key="2">
    <source>
        <dbReference type="Proteomes" id="UP000005237"/>
    </source>
</evidence>
<proteinExistence type="predicted"/>
<accession>A0A8R1IMD7</accession>
<dbReference type="AlphaFoldDB" id="A0A8R1IMD7"/>
<dbReference type="EnsemblMetazoa" id="CJA39446.1">
    <property type="protein sequence ID" value="CJA39446.1"/>
    <property type="gene ID" value="WBGene00215293"/>
</dbReference>
<sequence>MSDVTENHRPRSDDTTEALTVPATADALVSWEEVVDEKLETIGAAVSHMTETRSSESVLKEIRKLLAEIKETVPVYVERTKSAAKKAAQEAMYRARSAMRTETTEIVKSAVMEALVDDLRHTTIVDKTQDVCYFCER</sequence>
<keyword evidence="2" id="KW-1185">Reference proteome</keyword>
<name>A0A8R1IMD7_CAEJA</name>
<dbReference type="Proteomes" id="UP000005237">
    <property type="component" value="Unassembled WGS sequence"/>
</dbReference>